<feature type="domain" description="GST N-terminal" evidence="2">
    <location>
        <begin position="1"/>
        <end position="82"/>
    </location>
</feature>
<dbReference type="SFLD" id="SFLDS00019">
    <property type="entry name" value="Glutathione_Transferase_(cytos"/>
    <property type="match status" value="1"/>
</dbReference>
<dbReference type="CDD" id="cd03042">
    <property type="entry name" value="GST_N_Zeta"/>
    <property type="match status" value="1"/>
</dbReference>
<dbReference type="OrthoDB" id="509852at2"/>
<dbReference type="Pfam" id="PF13417">
    <property type="entry name" value="GST_N_3"/>
    <property type="match status" value="1"/>
</dbReference>
<dbReference type="Gene3D" id="3.40.30.10">
    <property type="entry name" value="Glutaredoxin"/>
    <property type="match status" value="1"/>
</dbReference>
<dbReference type="SFLD" id="SFLDG00358">
    <property type="entry name" value="Main_(cytGST)"/>
    <property type="match status" value="1"/>
</dbReference>
<dbReference type="InterPro" id="IPR034330">
    <property type="entry name" value="GST_Zeta_C"/>
</dbReference>
<feature type="domain" description="GST C-terminal" evidence="3">
    <location>
        <begin position="87"/>
        <end position="217"/>
    </location>
</feature>
<dbReference type="GO" id="GO:0006559">
    <property type="term" value="P:L-phenylalanine catabolic process"/>
    <property type="evidence" value="ECO:0007669"/>
    <property type="project" value="TreeGrafter"/>
</dbReference>
<dbReference type="PANTHER" id="PTHR42673">
    <property type="entry name" value="MALEYLACETOACETATE ISOMERASE"/>
    <property type="match status" value="1"/>
</dbReference>
<dbReference type="AlphaFoldDB" id="A0A1I1FNV8"/>
<dbReference type="Gene3D" id="1.20.1050.10">
    <property type="match status" value="1"/>
</dbReference>
<dbReference type="SUPFAM" id="SSF47616">
    <property type="entry name" value="GST C-terminal domain-like"/>
    <property type="match status" value="1"/>
</dbReference>
<protein>
    <submittedName>
        <fullName evidence="4">Maleylacetoacetate isomerase</fullName>
    </submittedName>
</protein>
<comment type="similarity">
    <text evidence="1">Belongs to the GST superfamily. Zeta family.</text>
</comment>
<keyword evidence="5" id="KW-1185">Reference proteome</keyword>
<evidence type="ECO:0000313" key="4">
    <source>
        <dbReference type="EMBL" id="SFC00971.1"/>
    </source>
</evidence>
<dbReference type="RefSeq" id="WP_091960445.1">
    <property type="nucleotide sequence ID" value="NZ_FOLH01000002.1"/>
</dbReference>
<keyword evidence="4" id="KW-0413">Isomerase</keyword>
<dbReference type="STRING" id="1122252.SAMN05660443_1123"/>
<dbReference type="PANTHER" id="PTHR42673:SF21">
    <property type="entry name" value="GLUTATHIONE S-TRANSFERASE YFCF"/>
    <property type="match status" value="1"/>
</dbReference>
<dbReference type="CDD" id="cd03191">
    <property type="entry name" value="GST_C_Zeta"/>
    <property type="match status" value="1"/>
</dbReference>
<dbReference type="Proteomes" id="UP000199058">
    <property type="component" value="Unassembled WGS sequence"/>
</dbReference>
<dbReference type="GO" id="GO:0004364">
    <property type="term" value="F:glutathione transferase activity"/>
    <property type="evidence" value="ECO:0007669"/>
    <property type="project" value="TreeGrafter"/>
</dbReference>
<dbReference type="PROSITE" id="PS50405">
    <property type="entry name" value="GST_CTER"/>
    <property type="match status" value="1"/>
</dbReference>
<evidence type="ECO:0000259" key="2">
    <source>
        <dbReference type="PROSITE" id="PS50404"/>
    </source>
</evidence>
<sequence>MQLFGYWRSSAAYRVRIALHLKALDFSNHSVHLVRDGGEHRKPAYQEQNPQGLVPLLVDGDFRVSQSLAIIEYLEEKHPQPALLPRDLQTRAQLRSWAQFLACELHPLNNLRVLQYLTGPLGLDEDQKMTWYHHWLQQGLAALETQVSQSPLLKATDFTLGDLPGLFEACLVPQLYNARRFQCPLDPYPTLVALDQRCQQLPAFQQAAPEAQPDAQV</sequence>
<dbReference type="InterPro" id="IPR010987">
    <property type="entry name" value="Glutathione-S-Trfase_C-like"/>
</dbReference>
<dbReference type="NCBIfam" id="TIGR01262">
    <property type="entry name" value="maiA"/>
    <property type="match status" value="1"/>
</dbReference>
<evidence type="ECO:0000256" key="1">
    <source>
        <dbReference type="ARBA" id="ARBA00010007"/>
    </source>
</evidence>
<dbReference type="PROSITE" id="PS50404">
    <property type="entry name" value="GST_NTER"/>
    <property type="match status" value="1"/>
</dbReference>
<evidence type="ECO:0000313" key="5">
    <source>
        <dbReference type="Proteomes" id="UP000199058"/>
    </source>
</evidence>
<accession>A0A1I1FNV8</accession>
<dbReference type="GO" id="GO:0006749">
    <property type="term" value="P:glutathione metabolic process"/>
    <property type="evidence" value="ECO:0007669"/>
    <property type="project" value="TreeGrafter"/>
</dbReference>
<evidence type="ECO:0000259" key="3">
    <source>
        <dbReference type="PROSITE" id="PS50405"/>
    </source>
</evidence>
<dbReference type="InterPro" id="IPR036282">
    <property type="entry name" value="Glutathione-S-Trfase_C_sf"/>
</dbReference>
<dbReference type="GO" id="GO:0016034">
    <property type="term" value="F:maleylacetoacetate isomerase activity"/>
    <property type="evidence" value="ECO:0007669"/>
    <property type="project" value="TreeGrafter"/>
</dbReference>
<organism evidence="4 5">
    <name type="scientific">Marinospirillum celere</name>
    <dbReference type="NCBI Taxonomy" id="1122252"/>
    <lineage>
        <taxon>Bacteria</taxon>
        <taxon>Pseudomonadati</taxon>
        <taxon>Pseudomonadota</taxon>
        <taxon>Gammaproteobacteria</taxon>
        <taxon>Oceanospirillales</taxon>
        <taxon>Oceanospirillaceae</taxon>
        <taxon>Marinospirillum</taxon>
    </lineage>
</organism>
<dbReference type="InterPro" id="IPR036249">
    <property type="entry name" value="Thioredoxin-like_sf"/>
</dbReference>
<dbReference type="EMBL" id="FOLH01000002">
    <property type="protein sequence ID" value="SFC00971.1"/>
    <property type="molecule type" value="Genomic_DNA"/>
</dbReference>
<dbReference type="InterPro" id="IPR004045">
    <property type="entry name" value="Glutathione_S-Trfase_N"/>
</dbReference>
<reference evidence="4 5" key="1">
    <citation type="submission" date="2016-10" db="EMBL/GenBank/DDBJ databases">
        <authorList>
            <person name="de Groot N.N."/>
        </authorList>
    </citation>
    <scope>NUCLEOTIDE SEQUENCE [LARGE SCALE GENOMIC DNA]</scope>
    <source>
        <strain evidence="4 5">DSM 18438</strain>
    </source>
</reference>
<proteinExistence type="inferred from homology"/>
<dbReference type="InterPro" id="IPR005955">
    <property type="entry name" value="GST_Zeta"/>
</dbReference>
<dbReference type="InterPro" id="IPR034333">
    <property type="entry name" value="GST_Zeta_N"/>
</dbReference>
<dbReference type="SUPFAM" id="SSF52833">
    <property type="entry name" value="Thioredoxin-like"/>
    <property type="match status" value="1"/>
</dbReference>
<gene>
    <name evidence="4" type="ORF">SAMN05660443_1123</name>
</gene>
<dbReference type="GO" id="GO:0005737">
    <property type="term" value="C:cytoplasm"/>
    <property type="evidence" value="ECO:0007669"/>
    <property type="project" value="InterPro"/>
</dbReference>
<dbReference type="InterPro" id="IPR040079">
    <property type="entry name" value="Glutathione_S-Trfase"/>
</dbReference>
<name>A0A1I1FNV8_9GAMM</name>